<gene>
    <name evidence="3" type="ORF">GCM10022214_80290</name>
</gene>
<accession>A0ABP7X1I3</accession>
<evidence type="ECO:0000256" key="1">
    <source>
        <dbReference type="ARBA" id="ARBA00008791"/>
    </source>
</evidence>
<sequence>MAVMVAVTDSEEGAIALAAATLEARRRDTELLVADLRLGPVESPEGTDGVRTTVLEREPDVDVGDHVLRLLETRDDVELLVIGVKRRTPVGKLVLGSLSQRLLLEADVPVLAVKKPAQAR</sequence>
<dbReference type="InterPro" id="IPR006015">
    <property type="entry name" value="Universal_stress_UspA"/>
</dbReference>
<dbReference type="EMBL" id="BAAAZG010000067">
    <property type="protein sequence ID" value="GAA4102348.1"/>
    <property type="molecule type" value="Genomic_DNA"/>
</dbReference>
<dbReference type="Pfam" id="PF00582">
    <property type="entry name" value="Usp"/>
    <property type="match status" value="1"/>
</dbReference>
<proteinExistence type="inferred from homology"/>
<comment type="similarity">
    <text evidence="1">Belongs to the universal stress protein A family.</text>
</comment>
<reference evidence="4" key="1">
    <citation type="journal article" date="2019" name="Int. J. Syst. Evol. Microbiol.">
        <title>The Global Catalogue of Microorganisms (GCM) 10K type strain sequencing project: providing services to taxonomists for standard genome sequencing and annotation.</title>
        <authorList>
            <consortium name="The Broad Institute Genomics Platform"/>
            <consortium name="The Broad Institute Genome Sequencing Center for Infectious Disease"/>
            <person name="Wu L."/>
            <person name="Ma J."/>
        </authorList>
    </citation>
    <scope>NUCLEOTIDE SEQUENCE [LARGE SCALE GENOMIC DNA]</scope>
    <source>
        <strain evidence="4">JCM 16702</strain>
    </source>
</reference>
<evidence type="ECO:0000313" key="4">
    <source>
        <dbReference type="Proteomes" id="UP001500683"/>
    </source>
</evidence>
<organism evidence="3 4">
    <name type="scientific">Actinomadura miaoliensis</name>
    <dbReference type="NCBI Taxonomy" id="430685"/>
    <lineage>
        <taxon>Bacteria</taxon>
        <taxon>Bacillati</taxon>
        <taxon>Actinomycetota</taxon>
        <taxon>Actinomycetes</taxon>
        <taxon>Streptosporangiales</taxon>
        <taxon>Thermomonosporaceae</taxon>
        <taxon>Actinomadura</taxon>
    </lineage>
</organism>
<name>A0ABP7X1I3_9ACTN</name>
<dbReference type="Proteomes" id="UP001500683">
    <property type="component" value="Unassembled WGS sequence"/>
</dbReference>
<dbReference type="RefSeq" id="WP_344958112.1">
    <property type="nucleotide sequence ID" value="NZ_BAAAZG010000067.1"/>
</dbReference>
<feature type="domain" description="UspA" evidence="2">
    <location>
        <begin position="63"/>
        <end position="114"/>
    </location>
</feature>
<evidence type="ECO:0000259" key="2">
    <source>
        <dbReference type="Pfam" id="PF00582"/>
    </source>
</evidence>
<evidence type="ECO:0000313" key="3">
    <source>
        <dbReference type="EMBL" id="GAA4102348.1"/>
    </source>
</evidence>
<dbReference type="SUPFAM" id="SSF52402">
    <property type="entry name" value="Adenine nucleotide alpha hydrolases-like"/>
    <property type="match status" value="1"/>
</dbReference>
<comment type="caution">
    <text evidence="3">The sequence shown here is derived from an EMBL/GenBank/DDBJ whole genome shotgun (WGS) entry which is preliminary data.</text>
</comment>
<dbReference type="InterPro" id="IPR006016">
    <property type="entry name" value="UspA"/>
</dbReference>
<dbReference type="PRINTS" id="PR01438">
    <property type="entry name" value="UNVRSLSTRESS"/>
</dbReference>
<dbReference type="CDD" id="cd00293">
    <property type="entry name" value="USP-like"/>
    <property type="match status" value="1"/>
</dbReference>
<keyword evidence="4" id="KW-1185">Reference proteome</keyword>
<protein>
    <submittedName>
        <fullName evidence="3">Universal stress protein</fullName>
    </submittedName>
</protein>
<dbReference type="Gene3D" id="3.40.50.12370">
    <property type="match status" value="1"/>
</dbReference>